<dbReference type="EMBL" id="CP030103">
    <property type="protein sequence ID" value="AWX42736.1"/>
    <property type="molecule type" value="Genomic_DNA"/>
</dbReference>
<dbReference type="SUPFAM" id="SSF82649">
    <property type="entry name" value="SufE/NifU"/>
    <property type="match status" value="1"/>
</dbReference>
<evidence type="ECO:0000259" key="1">
    <source>
        <dbReference type="Pfam" id="PF01592"/>
    </source>
</evidence>
<evidence type="ECO:0000313" key="2">
    <source>
        <dbReference type="EMBL" id="AWX42736.1"/>
    </source>
</evidence>
<reference evidence="3" key="1">
    <citation type="submission" date="2018-06" db="EMBL/GenBank/DDBJ databases">
        <title>Complete genome sequences of Mycoplasma anatis, M. anseris and M. cloacale type strains.</title>
        <authorList>
            <person name="Grozner D."/>
            <person name="Forro B."/>
            <person name="Sulyok K.M."/>
            <person name="Marton S."/>
            <person name="Kreizinger Z."/>
            <person name="Banyai K."/>
            <person name="Gyuranecz M."/>
        </authorList>
    </citation>
    <scope>NUCLEOTIDE SEQUENCE [LARGE SCALE GENOMIC DNA]</scope>
    <source>
        <strain evidence="3">NCTC 10199</strain>
    </source>
</reference>
<dbReference type="KEGG" id="mclo:DK849_01435"/>
<protein>
    <submittedName>
        <fullName evidence="2">Iron-sulfur cluster scaffold-like protein</fullName>
    </submittedName>
</protein>
<evidence type="ECO:0000313" key="3">
    <source>
        <dbReference type="Proteomes" id="UP000249865"/>
    </source>
</evidence>
<dbReference type="GO" id="GO:0016226">
    <property type="term" value="P:iron-sulfur cluster assembly"/>
    <property type="evidence" value="ECO:0007669"/>
    <property type="project" value="InterPro"/>
</dbReference>
<dbReference type="GO" id="GO:0005506">
    <property type="term" value="F:iron ion binding"/>
    <property type="evidence" value="ECO:0007669"/>
    <property type="project" value="InterPro"/>
</dbReference>
<gene>
    <name evidence="2" type="ORF">DK849_01435</name>
</gene>
<accession>A0A2Z4LLX8</accession>
<dbReference type="Pfam" id="PF01592">
    <property type="entry name" value="NifU_N"/>
    <property type="match status" value="1"/>
</dbReference>
<sequence length="144" mass="16664">MTSFNNQERQKIIMDAYVNPKYKKESIELTDSTIVEHSNVCVDDIKLNLFFDNDILVNAEYQAMGCAIFLSSCDLMIAEIMNKSKLEIIKLINNYFSLINGENVSQDDKEKLNLLNVFENVKIHYNRLECASIIYRAIKRGLNE</sequence>
<dbReference type="AlphaFoldDB" id="A0A2Z4LLX8"/>
<keyword evidence="3" id="KW-1185">Reference proteome</keyword>
<dbReference type="OrthoDB" id="9804157at2"/>
<dbReference type="GO" id="GO:0051536">
    <property type="term" value="F:iron-sulfur cluster binding"/>
    <property type="evidence" value="ECO:0007669"/>
    <property type="project" value="InterPro"/>
</dbReference>
<organism evidence="2 3">
    <name type="scientific">Metamycoplasma cloacale</name>
    <dbReference type="NCBI Taxonomy" id="92401"/>
    <lineage>
        <taxon>Bacteria</taxon>
        <taxon>Bacillati</taxon>
        <taxon>Mycoplasmatota</taxon>
        <taxon>Mycoplasmoidales</taxon>
        <taxon>Metamycoplasmataceae</taxon>
        <taxon>Metamycoplasma</taxon>
    </lineage>
</organism>
<proteinExistence type="predicted"/>
<dbReference type="Gene3D" id="3.90.1010.10">
    <property type="match status" value="1"/>
</dbReference>
<dbReference type="Proteomes" id="UP000249865">
    <property type="component" value="Chromosome"/>
</dbReference>
<feature type="domain" description="NIF system FeS cluster assembly NifU N-terminal" evidence="1">
    <location>
        <begin position="10"/>
        <end position="86"/>
    </location>
</feature>
<name>A0A2Z4LLX8_9BACT</name>
<dbReference type="InterPro" id="IPR002871">
    <property type="entry name" value="NIF_FeS_clus_asmbl_NifU_N"/>
</dbReference>